<dbReference type="EMBL" id="CP142149">
    <property type="protein sequence ID" value="WSE34187.1"/>
    <property type="molecule type" value="Genomic_DNA"/>
</dbReference>
<dbReference type="PIRSF" id="PIRSF016578">
    <property type="entry name" value="HsaA"/>
    <property type="match status" value="1"/>
</dbReference>
<dbReference type="InterPro" id="IPR050741">
    <property type="entry name" value="Acyl-CoA_dehydrogenase"/>
</dbReference>
<feature type="domain" description="Acyl-CoA dehydrogenase C-terminal" evidence="2">
    <location>
        <begin position="244"/>
        <end position="376"/>
    </location>
</feature>
<dbReference type="Gene3D" id="1.20.140.10">
    <property type="entry name" value="Butyryl-CoA Dehydrogenase, subunit A, domain 3"/>
    <property type="match status" value="1"/>
</dbReference>
<evidence type="ECO:0000256" key="1">
    <source>
        <dbReference type="ARBA" id="ARBA00023002"/>
    </source>
</evidence>
<organism evidence="3 4">
    <name type="scientific">Amycolatopsis rhabdoformis</name>
    <dbReference type="NCBI Taxonomy" id="1448059"/>
    <lineage>
        <taxon>Bacteria</taxon>
        <taxon>Bacillati</taxon>
        <taxon>Actinomycetota</taxon>
        <taxon>Actinomycetes</taxon>
        <taxon>Pseudonocardiales</taxon>
        <taxon>Pseudonocardiaceae</taxon>
        <taxon>Amycolatopsis</taxon>
    </lineage>
</organism>
<dbReference type="InterPro" id="IPR036250">
    <property type="entry name" value="AcylCo_DH-like_C"/>
</dbReference>
<dbReference type="PANTHER" id="PTHR48083:SF19">
    <property type="entry name" value="FLAVIN-DEPENDENT MONOOXYGENASE, OXYGENASE SUBUNIT HSAA"/>
    <property type="match status" value="1"/>
</dbReference>
<name>A0ABZ1IKC5_9PSEU</name>
<dbReference type="InterPro" id="IPR009100">
    <property type="entry name" value="AcylCoA_DH/oxidase_NM_dom_sf"/>
</dbReference>
<evidence type="ECO:0000313" key="4">
    <source>
        <dbReference type="Proteomes" id="UP001330812"/>
    </source>
</evidence>
<dbReference type="InterPro" id="IPR037069">
    <property type="entry name" value="AcylCoA_DH/ox_N_sf"/>
</dbReference>
<dbReference type="SUPFAM" id="SSF47203">
    <property type="entry name" value="Acyl-CoA dehydrogenase C-terminal domain-like"/>
    <property type="match status" value="1"/>
</dbReference>
<keyword evidence="1" id="KW-0560">Oxidoreductase</keyword>
<dbReference type="Gene3D" id="2.40.110.10">
    <property type="entry name" value="Butyryl-CoA Dehydrogenase, subunit A, domain 2"/>
    <property type="match status" value="1"/>
</dbReference>
<reference evidence="3 4" key="1">
    <citation type="journal article" date="2015" name="Int. J. Syst. Evol. Microbiol.">
        <title>Amycolatopsis rhabdoformis sp. nov., an actinomycete isolated from a tropical forest soil.</title>
        <authorList>
            <person name="Souza W.R."/>
            <person name="Silva R.E."/>
            <person name="Goodfellow M."/>
            <person name="Busarakam K."/>
            <person name="Figueiro F.S."/>
            <person name="Ferreira D."/>
            <person name="Rodrigues-Filho E."/>
            <person name="Moraes L.A.B."/>
            <person name="Zucchi T.D."/>
        </authorList>
    </citation>
    <scope>NUCLEOTIDE SEQUENCE [LARGE SCALE GENOMIC DNA]</scope>
    <source>
        <strain evidence="3 4">NCIMB 14900</strain>
    </source>
</reference>
<dbReference type="Pfam" id="PF08028">
    <property type="entry name" value="Acyl-CoA_dh_2"/>
    <property type="match status" value="1"/>
</dbReference>
<gene>
    <name evidence="3" type="ORF">VSH64_19130</name>
</gene>
<dbReference type="InterPro" id="IPR046373">
    <property type="entry name" value="Acyl-CoA_Oxase/DH_mid-dom_sf"/>
</dbReference>
<evidence type="ECO:0000313" key="3">
    <source>
        <dbReference type="EMBL" id="WSE34187.1"/>
    </source>
</evidence>
<accession>A0ABZ1IKC5</accession>
<dbReference type="SUPFAM" id="SSF56645">
    <property type="entry name" value="Acyl-CoA dehydrogenase NM domain-like"/>
    <property type="match status" value="1"/>
</dbReference>
<keyword evidence="4" id="KW-1185">Reference proteome</keyword>
<sequence length="400" mass="42741">MTTESATQVAQQVPSREELVERANGLRAQLWEAAPEVDRERRLKTANFEAIRDAGLIKLFTPRRLGGYDSGMRTFLDVTIALGRGCASSAWVTGVLNTGNWWAANYSEQAQDDVWGTDVAATTAGVLAPTSTVEVVDGGVVLNGKWGYASGSNHCDWASVCYPSVEPGGRDLNLALVPMQDLTVEDTWFIAGMRGTGSNTLVAQNVFVPQHRLRSATDFFVGDNVRTGTDVSHRVSLAGLAPLSLAGAQLGQAQAALDYVLEKAPKRAITTTTYSSQSESVGFQIDVAEASAMIAAAVKSTQDAADRLDDYAANGEHPPEVVRTGLRVGMARAMRQTFHAVDLLMTAHGSSAFAEVNPLQRIWRDGGVASRHAAFNMRVSQELAGKSLLGQNPGSVSFLV</sequence>
<evidence type="ECO:0000259" key="2">
    <source>
        <dbReference type="Pfam" id="PF08028"/>
    </source>
</evidence>
<protein>
    <submittedName>
        <fullName evidence="3">Oxidoreductase</fullName>
    </submittedName>
</protein>
<dbReference type="Gene3D" id="1.10.540.10">
    <property type="entry name" value="Acyl-CoA dehydrogenase/oxidase, N-terminal domain"/>
    <property type="match status" value="1"/>
</dbReference>
<dbReference type="InterPro" id="IPR013107">
    <property type="entry name" value="Acyl-CoA_DH_C"/>
</dbReference>
<dbReference type="Proteomes" id="UP001330812">
    <property type="component" value="Chromosome"/>
</dbReference>
<dbReference type="RefSeq" id="WP_326836984.1">
    <property type="nucleotide sequence ID" value="NZ_CP142149.1"/>
</dbReference>
<dbReference type="PANTHER" id="PTHR48083">
    <property type="entry name" value="MEDIUM-CHAIN SPECIFIC ACYL-COA DEHYDROGENASE, MITOCHONDRIAL-RELATED"/>
    <property type="match status" value="1"/>
</dbReference>
<proteinExistence type="predicted"/>